<name>A0ABN3D1L5_9ACTN</name>
<keyword evidence="2" id="KW-1185">Reference proteome</keyword>
<organism evidence="1 2">
    <name type="scientific">Nonomuraea monospora</name>
    <dbReference type="NCBI Taxonomy" id="568818"/>
    <lineage>
        <taxon>Bacteria</taxon>
        <taxon>Bacillati</taxon>
        <taxon>Actinomycetota</taxon>
        <taxon>Actinomycetes</taxon>
        <taxon>Streptosporangiales</taxon>
        <taxon>Streptosporangiaceae</taxon>
        <taxon>Nonomuraea</taxon>
    </lineage>
</organism>
<evidence type="ECO:0000313" key="2">
    <source>
        <dbReference type="Proteomes" id="UP001499843"/>
    </source>
</evidence>
<evidence type="ECO:0000313" key="1">
    <source>
        <dbReference type="EMBL" id="GAA2215690.1"/>
    </source>
</evidence>
<sequence length="71" mass="7738">MEIASLDCARLKQAKRVCQWEGPTDLQLSGGQDLRAAVWQVDEVGLGLLARWGVDPPNDPPLAVKPPHPLL</sequence>
<proteinExistence type="predicted"/>
<protein>
    <submittedName>
        <fullName evidence="1">Uncharacterized protein</fullName>
    </submittedName>
</protein>
<comment type="caution">
    <text evidence="1">The sequence shown here is derived from an EMBL/GenBank/DDBJ whole genome shotgun (WGS) entry which is preliminary data.</text>
</comment>
<accession>A0ABN3D1L5</accession>
<reference evidence="1 2" key="1">
    <citation type="journal article" date="2019" name="Int. J. Syst. Evol. Microbiol.">
        <title>The Global Catalogue of Microorganisms (GCM) 10K type strain sequencing project: providing services to taxonomists for standard genome sequencing and annotation.</title>
        <authorList>
            <consortium name="The Broad Institute Genomics Platform"/>
            <consortium name="The Broad Institute Genome Sequencing Center for Infectious Disease"/>
            <person name="Wu L."/>
            <person name="Ma J."/>
        </authorList>
    </citation>
    <scope>NUCLEOTIDE SEQUENCE [LARGE SCALE GENOMIC DNA]</scope>
    <source>
        <strain evidence="1 2">JCM 16114</strain>
    </source>
</reference>
<dbReference type="Proteomes" id="UP001499843">
    <property type="component" value="Unassembled WGS sequence"/>
</dbReference>
<gene>
    <name evidence="1" type="ORF">GCM10009850_111580</name>
</gene>
<dbReference type="EMBL" id="BAAAQX010000053">
    <property type="protein sequence ID" value="GAA2215690.1"/>
    <property type="molecule type" value="Genomic_DNA"/>
</dbReference>